<name>A0A6M0SP26_CLOBO</name>
<dbReference type="InterPro" id="IPR050090">
    <property type="entry name" value="Tyrosine_recombinase_XerCD"/>
</dbReference>
<keyword evidence="3" id="KW-0229">DNA integration</keyword>
<protein>
    <submittedName>
        <fullName evidence="7">Site-specific integrase</fullName>
    </submittedName>
</protein>
<dbReference type="PROSITE" id="PS51898">
    <property type="entry name" value="TYR_RECOMBINASE"/>
    <property type="match status" value="1"/>
</dbReference>
<dbReference type="InterPro" id="IPR004107">
    <property type="entry name" value="Integrase_SAM-like_N"/>
</dbReference>
<accession>A0A6M0SP26</accession>
<evidence type="ECO:0000256" key="1">
    <source>
        <dbReference type="ARBA" id="ARBA00003283"/>
    </source>
</evidence>
<evidence type="ECO:0000259" key="6">
    <source>
        <dbReference type="PROSITE" id="PS51898"/>
    </source>
</evidence>
<dbReference type="PANTHER" id="PTHR30349:SF64">
    <property type="entry name" value="PROPHAGE INTEGRASE INTD-RELATED"/>
    <property type="match status" value="1"/>
</dbReference>
<dbReference type="GO" id="GO:0003677">
    <property type="term" value="F:DNA binding"/>
    <property type="evidence" value="ECO:0007669"/>
    <property type="project" value="UniProtKB-KW"/>
</dbReference>
<dbReference type="Gene3D" id="1.10.443.10">
    <property type="entry name" value="Intergrase catalytic core"/>
    <property type="match status" value="1"/>
</dbReference>
<keyword evidence="4" id="KW-0238">DNA-binding</keyword>
<dbReference type="InterPro" id="IPR002104">
    <property type="entry name" value="Integrase_catalytic"/>
</dbReference>
<comment type="similarity">
    <text evidence="2">Belongs to the 'phage' integrase family.</text>
</comment>
<comment type="caution">
    <text evidence="7">The sequence shown here is derived from an EMBL/GenBank/DDBJ whole genome shotgun (WGS) entry which is preliminary data.</text>
</comment>
<dbReference type="Gene3D" id="1.10.150.130">
    <property type="match status" value="1"/>
</dbReference>
<feature type="domain" description="Tyr recombinase" evidence="6">
    <location>
        <begin position="172"/>
        <end position="379"/>
    </location>
</feature>
<dbReference type="GO" id="GO:0006310">
    <property type="term" value="P:DNA recombination"/>
    <property type="evidence" value="ECO:0007669"/>
    <property type="project" value="UniProtKB-KW"/>
</dbReference>
<sequence length="390" mass="45952">MAKTIYKKRIINGRNYFYYRLRHKNLRKSKDVYASTVKELEGKIRNITRDLENNIKDTKEYFDTFFTEWFFNVKFLKIKPSTQTLYESIYRTYIKECELSDVKIKDICASDLQRYYKNLFKKGITPHTIKSIHKLIAPCIRYAYNNDIILKDFIGAIELPKENEKSKLEKESRVQPFTVEEQKKFIEGIKDNKYRILFLTALYSGLRQGELLALTWNDINFDECYIDVNKTMSEVADVSEEGRGKIKQVIQTPKTKNSIRKVDVPVSLVKLLNGYKTKQAESALKNNARYQDNNLVFCNKYGKFLNPRRLRKTFKDILIDKDIKDRKFHDLRHTYATRLFELGENPKTVQKLLGHGKITVTMDTYTHVLDNIKEKAATKLNTLFDEFGAE</sequence>
<dbReference type="SUPFAM" id="SSF56349">
    <property type="entry name" value="DNA breaking-rejoining enzymes"/>
    <property type="match status" value="1"/>
</dbReference>
<evidence type="ECO:0000256" key="3">
    <source>
        <dbReference type="ARBA" id="ARBA00022908"/>
    </source>
</evidence>
<dbReference type="EMBL" id="SGKU01000021">
    <property type="protein sequence ID" value="NFA42717.1"/>
    <property type="molecule type" value="Genomic_DNA"/>
</dbReference>
<comment type="function">
    <text evidence="1">Site-specific tyrosine recombinase, which acts by catalyzing the cutting and rejoining of the recombining DNA molecules.</text>
</comment>
<dbReference type="InterPro" id="IPR011010">
    <property type="entry name" value="DNA_brk_join_enz"/>
</dbReference>
<evidence type="ECO:0000256" key="4">
    <source>
        <dbReference type="ARBA" id="ARBA00023125"/>
    </source>
</evidence>
<organism evidence="7 8">
    <name type="scientific">Clostridium botulinum</name>
    <dbReference type="NCBI Taxonomy" id="1491"/>
    <lineage>
        <taxon>Bacteria</taxon>
        <taxon>Bacillati</taxon>
        <taxon>Bacillota</taxon>
        <taxon>Clostridia</taxon>
        <taxon>Eubacteriales</taxon>
        <taxon>Clostridiaceae</taxon>
        <taxon>Clostridium</taxon>
    </lineage>
</organism>
<dbReference type="CDD" id="cd01189">
    <property type="entry name" value="INT_ICEBs1_C_like"/>
    <property type="match status" value="1"/>
</dbReference>
<keyword evidence="5" id="KW-0233">DNA recombination</keyword>
<dbReference type="AlphaFoldDB" id="A0A6M0SP26"/>
<evidence type="ECO:0000313" key="7">
    <source>
        <dbReference type="EMBL" id="NFA42717.1"/>
    </source>
</evidence>
<dbReference type="GO" id="GO:0015074">
    <property type="term" value="P:DNA integration"/>
    <property type="evidence" value="ECO:0007669"/>
    <property type="project" value="UniProtKB-KW"/>
</dbReference>
<evidence type="ECO:0000313" key="8">
    <source>
        <dbReference type="Proteomes" id="UP000472355"/>
    </source>
</evidence>
<reference evidence="7 8" key="1">
    <citation type="submission" date="2019-02" db="EMBL/GenBank/DDBJ databases">
        <title>Genome sequencing of Clostridium botulinum clinical isolates.</title>
        <authorList>
            <person name="Brunt J."/>
            <person name="Van Vliet A.H.M."/>
            <person name="Stringer S.C."/>
            <person name="Grant K.A."/>
            <person name="Carter A.C."/>
            <person name="Peck M.W."/>
        </authorList>
    </citation>
    <scope>NUCLEOTIDE SEQUENCE [LARGE SCALE GENOMIC DNA]</scope>
    <source>
        <strain evidence="7 8">H113700579</strain>
    </source>
</reference>
<dbReference type="Proteomes" id="UP000472355">
    <property type="component" value="Unassembled WGS sequence"/>
</dbReference>
<dbReference type="Pfam" id="PF00589">
    <property type="entry name" value="Phage_integrase"/>
    <property type="match status" value="1"/>
</dbReference>
<proteinExistence type="inferred from homology"/>
<gene>
    <name evidence="7" type="ORF">EXM65_09060</name>
</gene>
<dbReference type="InterPro" id="IPR013762">
    <property type="entry name" value="Integrase-like_cat_sf"/>
</dbReference>
<dbReference type="Pfam" id="PF14659">
    <property type="entry name" value="Phage_int_SAM_3"/>
    <property type="match status" value="1"/>
</dbReference>
<dbReference type="InterPro" id="IPR010998">
    <property type="entry name" value="Integrase_recombinase_N"/>
</dbReference>
<dbReference type="PANTHER" id="PTHR30349">
    <property type="entry name" value="PHAGE INTEGRASE-RELATED"/>
    <property type="match status" value="1"/>
</dbReference>
<evidence type="ECO:0000256" key="2">
    <source>
        <dbReference type="ARBA" id="ARBA00008857"/>
    </source>
</evidence>
<evidence type="ECO:0000256" key="5">
    <source>
        <dbReference type="ARBA" id="ARBA00023172"/>
    </source>
</evidence>